<proteinExistence type="predicted"/>
<dbReference type="EMBL" id="LBVW01000007">
    <property type="protein sequence ID" value="KKQ93813.1"/>
    <property type="molecule type" value="Genomic_DNA"/>
</dbReference>
<dbReference type="AlphaFoldDB" id="A0A0G0LPK2"/>
<dbReference type="STRING" id="1618573.UT19_C0007G0057"/>
<sequence>MSGNKEDKKFFTQISVKYSPTIFGVNMPAIPVGLKGIPQPLQALVDLGATNSLISYPWAIQARLEIDTSQVLQGGGVGSGYEFYLSEPTEVDLLGV</sequence>
<comment type="caution">
    <text evidence="1">The sequence shown here is derived from an EMBL/GenBank/DDBJ whole genome shotgun (WGS) entry which is preliminary data.</text>
</comment>
<accession>A0A0G0LPK2</accession>
<protein>
    <recommendedName>
        <fullName evidence="3">Peptidase A2 domain-containing protein</fullName>
    </recommendedName>
</protein>
<evidence type="ECO:0008006" key="3">
    <source>
        <dbReference type="Google" id="ProtNLM"/>
    </source>
</evidence>
<evidence type="ECO:0000313" key="1">
    <source>
        <dbReference type="EMBL" id="KKQ93813.1"/>
    </source>
</evidence>
<dbReference type="InterPro" id="IPR021109">
    <property type="entry name" value="Peptidase_aspartic_dom_sf"/>
</dbReference>
<evidence type="ECO:0000313" key="2">
    <source>
        <dbReference type="Proteomes" id="UP000034932"/>
    </source>
</evidence>
<reference evidence="1 2" key="1">
    <citation type="journal article" date="2015" name="Nature">
        <title>rRNA introns, odd ribosomes, and small enigmatic genomes across a large radiation of phyla.</title>
        <authorList>
            <person name="Brown C.T."/>
            <person name="Hug L.A."/>
            <person name="Thomas B.C."/>
            <person name="Sharon I."/>
            <person name="Castelle C.J."/>
            <person name="Singh A."/>
            <person name="Wilkins M.J."/>
            <person name="Williams K.H."/>
            <person name="Banfield J.F."/>
        </authorList>
    </citation>
    <scope>NUCLEOTIDE SEQUENCE [LARGE SCALE GENOMIC DNA]</scope>
</reference>
<dbReference type="Gene3D" id="2.40.70.10">
    <property type="entry name" value="Acid Proteases"/>
    <property type="match status" value="1"/>
</dbReference>
<name>A0A0G0LPK2_9BACT</name>
<dbReference type="Proteomes" id="UP000034932">
    <property type="component" value="Unassembled WGS sequence"/>
</dbReference>
<gene>
    <name evidence="1" type="ORF">UT19_C0007G0057</name>
</gene>
<organism evidence="1 2">
    <name type="scientific">Candidatus Woesebacteria bacterium GW2011_GWB1_39_10b</name>
    <dbReference type="NCBI Taxonomy" id="1618573"/>
    <lineage>
        <taxon>Bacteria</taxon>
        <taxon>Candidatus Woeseibacteriota</taxon>
    </lineage>
</organism>